<dbReference type="EMBL" id="PVNH01000013">
    <property type="protein sequence ID" value="PRX44042.1"/>
    <property type="molecule type" value="Genomic_DNA"/>
</dbReference>
<feature type="transmembrane region" description="Helical" evidence="1">
    <location>
        <begin position="553"/>
        <end position="575"/>
    </location>
</feature>
<feature type="transmembrane region" description="Helical" evidence="1">
    <location>
        <begin position="496"/>
        <end position="514"/>
    </location>
</feature>
<feature type="transmembrane region" description="Helical" evidence="1">
    <location>
        <begin position="47"/>
        <end position="66"/>
    </location>
</feature>
<feature type="transmembrane region" description="Helical" evidence="1">
    <location>
        <begin position="207"/>
        <end position="225"/>
    </location>
</feature>
<dbReference type="RefSeq" id="WP_106182050.1">
    <property type="nucleotide sequence ID" value="NZ_PVNH01000013.1"/>
</dbReference>
<proteinExistence type="predicted"/>
<keyword evidence="1" id="KW-0812">Transmembrane</keyword>
<evidence type="ECO:0000313" key="2">
    <source>
        <dbReference type="EMBL" id="PRX44042.1"/>
    </source>
</evidence>
<feature type="transmembrane region" description="Helical" evidence="1">
    <location>
        <begin position="118"/>
        <end position="141"/>
    </location>
</feature>
<dbReference type="Proteomes" id="UP000238362">
    <property type="component" value="Unassembled WGS sequence"/>
</dbReference>
<feature type="transmembrane region" description="Helical" evidence="1">
    <location>
        <begin position="349"/>
        <end position="366"/>
    </location>
</feature>
<keyword evidence="1" id="KW-1133">Transmembrane helix</keyword>
<gene>
    <name evidence="2" type="ORF">B0I33_113208</name>
</gene>
<name>A0A2T0LLY0_9PSEU</name>
<feature type="transmembrane region" description="Helical" evidence="1">
    <location>
        <begin position="267"/>
        <end position="288"/>
    </location>
</feature>
<feature type="transmembrane region" description="Helical" evidence="1">
    <location>
        <begin position="455"/>
        <end position="476"/>
    </location>
</feature>
<feature type="transmembrane region" description="Helical" evidence="1">
    <location>
        <begin position="309"/>
        <end position="329"/>
    </location>
</feature>
<keyword evidence="3" id="KW-1185">Reference proteome</keyword>
<sequence length="583" mass="56887">MSTRAAPAADRRPATLIAALGVAALASALLAAGSLLPVVEGGRPGFASGPLLVTLAVLPLLAAGVLMLRGRHGASAGVLAGFAALAPGSAVLDLQFATDPSAAVRPELYLPSDLVEHAPAAGLWLLVGGHLAAVAAGVLAVRARDRRADADRPEEEPGAAERWRRRWLLVAVLAAVAAAFGLLMAPVVSTDVYLLARNAFEGPAVALTGYLLVAAALPLAAALAMTSGAGDFARGCLAGLAVAVLLLALPSLVAGVTVPVAELSAGPVVAVLGAAGLLAVAGTPRLAGPAPEQADDEAGGAAVPGKRRLRAATGALAVLTAGVAVAGSVTAQLDSATSGPAPESPARDLLLWAGVLVGILGAAMFVRRLAVVVRPVLSVAWVGVLLAGTAVLDTALTAASVQGPLSAGPGVLWTWLALCAAVVTACCSAVTGVVEREDEGDINGAQRGAAGSGAVEGNLLLPLGAAAVLSVAALGLPVVAAPDYVAAGLWSDFRAPSWGLLATALTVVGALALAPRSRPVPAAGMLVGAAAVLGLHAAALPLSGAYIDGATAGAGFWLALAAVAALLVSAGVAVAGRLRGTRS</sequence>
<accession>A0A2T0LLY0</accession>
<evidence type="ECO:0000256" key="1">
    <source>
        <dbReference type="SAM" id="Phobius"/>
    </source>
</evidence>
<comment type="caution">
    <text evidence="2">The sequence shown here is derived from an EMBL/GenBank/DDBJ whole genome shotgun (WGS) entry which is preliminary data.</text>
</comment>
<feature type="transmembrane region" description="Helical" evidence="1">
    <location>
        <begin position="78"/>
        <end position="98"/>
    </location>
</feature>
<feature type="transmembrane region" description="Helical" evidence="1">
    <location>
        <begin position="526"/>
        <end position="547"/>
    </location>
</feature>
<feature type="transmembrane region" description="Helical" evidence="1">
    <location>
        <begin position="167"/>
        <end position="187"/>
    </location>
</feature>
<feature type="transmembrane region" description="Helical" evidence="1">
    <location>
        <begin position="237"/>
        <end position="261"/>
    </location>
</feature>
<reference evidence="2 3" key="1">
    <citation type="submission" date="2018-03" db="EMBL/GenBank/DDBJ databases">
        <title>Genomic Encyclopedia of Type Strains, Phase III (KMG-III): the genomes of soil and plant-associated and newly described type strains.</title>
        <authorList>
            <person name="Whitman W."/>
        </authorList>
    </citation>
    <scope>NUCLEOTIDE SEQUENCE [LARGE SCALE GENOMIC DNA]</scope>
    <source>
        <strain evidence="2 3">CGMCC 4.7125</strain>
    </source>
</reference>
<feature type="transmembrane region" description="Helical" evidence="1">
    <location>
        <begin position="378"/>
        <end position="400"/>
    </location>
</feature>
<keyword evidence="1" id="KW-0472">Membrane</keyword>
<dbReference type="OrthoDB" id="3638762at2"/>
<feature type="transmembrane region" description="Helical" evidence="1">
    <location>
        <begin position="412"/>
        <end position="434"/>
    </location>
</feature>
<evidence type="ECO:0000313" key="3">
    <source>
        <dbReference type="Proteomes" id="UP000238362"/>
    </source>
</evidence>
<dbReference type="AlphaFoldDB" id="A0A2T0LLY0"/>
<organism evidence="2 3">
    <name type="scientific">Prauserella shujinwangii</name>
    <dbReference type="NCBI Taxonomy" id="1453103"/>
    <lineage>
        <taxon>Bacteria</taxon>
        <taxon>Bacillati</taxon>
        <taxon>Actinomycetota</taxon>
        <taxon>Actinomycetes</taxon>
        <taxon>Pseudonocardiales</taxon>
        <taxon>Pseudonocardiaceae</taxon>
        <taxon>Prauserella</taxon>
    </lineage>
</organism>
<protein>
    <submittedName>
        <fullName evidence="2">Uncharacterized protein</fullName>
    </submittedName>
</protein>